<dbReference type="AlphaFoldDB" id="A0A382ILZ2"/>
<accession>A0A382ILZ2</accession>
<organism evidence="1">
    <name type="scientific">marine metagenome</name>
    <dbReference type="NCBI Taxonomy" id="408172"/>
    <lineage>
        <taxon>unclassified sequences</taxon>
        <taxon>metagenomes</taxon>
        <taxon>ecological metagenomes</taxon>
    </lineage>
</organism>
<sequence length="351" mass="41332">MIKKRITPKLVMPLPSSESVDLDNLPMPPELPDYTGSDWFNILLDIDKPVFDKPEQSDNEWFQSYMLEHCFVGFAGTTELEELLTYWINKRDEIVDNMDKGNWSSKSVTGLKMSTDIIRYDRACLIAIKKYREHQKLYIELAEQEGYPPPMKHELPSIAKRYEPHFGFPVMNKVLGDLLTSNVSKRISLKDEDMAEILKKDQGKVKVARCPKTPWKDIAIVFLKENEFHVKYDGNTDIINPDRKNKLLNRSGEFSEEYTTLIKFAVNKGIIKAENAKVTVSKKNVSRLREWLKEYTGREDDPIKWYKVQGYVCQFNVQFPSWNRKEVKQRDQDDFDDWQDDNDKWKYIKEH</sequence>
<dbReference type="EMBL" id="UINC01068277">
    <property type="protein sequence ID" value="SVC00784.1"/>
    <property type="molecule type" value="Genomic_DNA"/>
</dbReference>
<gene>
    <name evidence="1" type="ORF">METZ01_LOCUS253638</name>
</gene>
<name>A0A382ILZ2_9ZZZZ</name>
<protein>
    <submittedName>
        <fullName evidence="1">Uncharacterized protein</fullName>
    </submittedName>
</protein>
<proteinExistence type="predicted"/>
<evidence type="ECO:0000313" key="1">
    <source>
        <dbReference type="EMBL" id="SVC00784.1"/>
    </source>
</evidence>
<reference evidence="1" key="1">
    <citation type="submission" date="2018-05" db="EMBL/GenBank/DDBJ databases">
        <authorList>
            <person name="Lanie J.A."/>
            <person name="Ng W.-L."/>
            <person name="Kazmierczak K.M."/>
            <person name="Andrzejewski T.M."/>
            <person name="Davidsen T.M."/>
            <person name="Wayne K.J."/>
            <person name="Tettelin H."/>
            <person name="Glass J.I."/>
            <person name="Rusch D."/>
            <person name="Podicherti R."/>
            <person name="Tsui H.-C.T."/>
            <person name="Winkler M.E."/>
        </authorList>
    </citation>
    <scope>NUCLEOTIDE SEQUENCE</scope>
</reference>